<dbReference type="GO" id="GO:0005737">
    <property type="term" value="C:cytoplasm"/>
    <property type="evidence" value="ECO:0007669"/>
    <property type="project" value="InterPro"/>
</dbReference>
<dbReference type="CDD" id="cd07570">
    <property type="entry name" value="GAT_Gln-NAD-synth"/>
    <property type="match status" value="1"/>
</dbReference>
<feature type="domain" description="CN hydrolase" evidence="9">
    <location>
        <begin position="4"/>
        <end position="274"/>
    </location>
</feature>
<evidence type="ECO:0000313" key="10">
    <source>
        <dbReference type="EMBL" id="EGD83096.1"/>
    </source>
</evidence>
<protein>
    <recommendedName>
        <fullName evidence="8">Glutamine-dependent NAD(+) synthetase</fullName>
        <ecNumber evidence="8">6.3.5.1</ecNumber>
    </recommendedName>
    <alternativeName>
        <fullName evidence="8">NAD(+) synthase [glutamine-hydrolyzing]</fullName>
    </alternativeName>
</protein>
<evidence type="ECO:0000259" key="9">
    <source>
        <dbReference type="PROSITE" id="PS50263"/>
    </source>
</evidence>
<dbReference type="PROSITE" id="PS50263">
    <property type="entry name" value="CN_HYDROLASE"/>
    <property type="match status" value="1"/>
</dbReference>
<dbReference type="CDD" id="cd00553">
    <property type="entry name" value="NAD_synthase"/>
    <property type="match status" value="1"/>
</dbReference>
<dbReference type="AlphaFoldDB" id="F2U6F5"/>
<comment type="similarity">
    <text evidence="2 8">In the C-terminal section; belongs to the NAD synthetase family.</text>
</comment>
<dbReference type="SUPFAM" id="SSF56317">
    <property type="entry name" value="Carbon-nitrogen hydrolase"/>
    <property type="match status" value="1"/>
</dbReference>
<keyword evidence="11" id="KW-1185">Reference proteome</keyword>
<comment type="catalytic activity">
    <reaction evidence="7 8">
        <text>deamido-NAD(+) + L-glutamine + ATP + H2O = L-glutamate + AMP + diphosphate + NAD(+) + H(+)</text>
        <dbReference type="Rhea" id="RHEA:24384"/>
        <dbReference type="ChEBI" id="CHEBI:15377"/>
        <dbReference type="ChEBI" id="CHEBI:15378"/>
        <dbReference type="ChEBI" id="CHEBI:29985"/>
        <dbReference type="ChEBI" id="CHEBI:30616"/>
        <dbReference type="ChEBI" id="CHEBI:33019"/>
        <dbReference type="ChEBI" id="CHEBI:57540"/>
        <dbReference type="ChEBI" id="CHEBI:58359"/>
        <dbReference type="ChEBI" id="CHEBI:58437"/>
        <dbReference type="ChEBI" id="CHEBI:456215"/>
        <dbReference type="EC" id="6.3.5.1"/>
    </reaction>
</comment>
<keyword evidence="3 8" id="KW-0436">Ligase</keyword>
<name>F2U6F5_SALR5</name>
<dbReference type="HAMAP" id="MF_02090">
    <property type="entry name" value="NadE_glutamine_dep"/>
    <property type="match status" value="1"/>
</dbReference>
<evidence type="ECO:0000256" key="7">
    <source>
        <dbReference type="ARBA" id="ARBA00052340"/>
    </source>
</evidence>
<dbReference type="FunCoup" id="F2U6F5">
    <property type="interactions" value="844"/>
</dbReference>
<dbReference type="PIRSF" id="PIRSF006630">
    <property type="entry name" value="NADS_GAT"/>
    <property type="match status" value="1"/>
</dbReference>
<dbReference type="eggNOG" id="KOG2303">
    <property type="taxonomic scope" value="Eukaryota"/>
</dbReference>
<proteinExistence type="inferred from homology"/>
<reference evidence="10" key="1">
    <citation type="submission" date="2009-08" db="EMBL/GenBank/DDBJ databases">
        <title>Annotation of Salpingoeca rosetta.</title>
        <authorList>
            <consortium name="The Broad Institute Genome Sequencing Platform"/>
            <person name="Russ C."/>
            <person name="Cuomo C."/>
            <person name="Burger G."/>
            <person name="Gray M.W."/>
            <person name="Holland P.W.H."/>
            <person name="King N."/>
            <person name="Lang F.B.F."/>
            <person name="Roger A.J."/>
            <person name="Ruiz-Trillo I."/>
            <person name="Young S.K."/>
            <person name="Zeng Q."/>
            <person name="Gargeya S."/>
            <person name="Alvarado L."/>
            <person name="Berlin A."/>
            <person name="Chapman S.B."/>
            <person name="Chen Z."/>
            <person name="Freedman E."/>
            <person name="Gellesch M."/>
            <person name="Goldberg J."/>
            <person name="Griggs A."/>
            <person name="Gujja S."/>
            <person name="Heilman E."/>
            <person name="Heiman D."/>
            <person name="Howarth C."/>
            <person name="Mehta T."/>
            <person name="Neiman D."/>
            <person name="Pearson M."/>
            <person name="Roberts A."/>
            <person name="Saif S."/>
            <person name="Shea T."/>
            <person name="Shenoy N."/>
            <person name="Sisk P."/>
            <person name="Stolte C."/>
            <person name="Sykes S."/>
            <person name="White J."/>
            <person name="Yandava C."/>
            <person name="Haas B."/>
            <person name="Nusbaum C."/>
            <person name="Birren B."/>
        </authorList>
    </citation>
    <scope>NUCLEOTIDE SEQUENCE [LARGE SCALE GENOMIC DNA]</scope>
    <source>
        <strain evidence="10">ATCC 50818</strain>
    </source>
</reference>
<dbReference type="KEGG" id="sre:PTSG_03736"/>
<dbReference type="InParanoid" id="F2U6F5"/>
<evidence type="ECO:0000256" key="3">
    <source>
        <dbReference type="ARBA" id="ARBA00022598"/>
    </source>
</evidence>
<sequence>MSLITVATCSLNQWALDFEGNYERILESIRESKKRGAVLRVGPELEISGYGCNDHFYEPDTFYHSYQMLAKLIAHEDCQDIVVDVGLPMMHKSVRYNCRIIFFNGKVLLIRPKMYLAMNGNYREGRWFTPWRRHRTLEDFNLPAVVRKVTGQLSVPFGDGVISANDVTIGSEICEELWSPNSPHIHMGLDGIDIFTNGSGSHHELRKLDYRLNLMRDATAKSGGVYLYANSQGNDGERVYYDGCALIVLNGKILAQGSQFSLRDVEVLTATIDLEDIRTYRGSLISLADQAAVSNAYPRIQTGHDMCMEHGSARPTRPIEPFLHTPEQEIALGPACWLWDYLRRSGLGGFFLPLSGGMDSSSTASIVCSMCHLVVEAIENGNEQVLADVRRIVRDEEFVPSTPQEIAAKIFFTMYMGTTNSSKETRDRAKGLANEIGAVHYDINMDTAVSAITSLFALVTGKTPKFKVHGGSHQENLALQNIQARLRMVLSYLFGSLLPWCHGRHGSLLVLGSANVDECLRGYMTKYDCSSADLNPIGGISKADLRRFLPFAAERFKLPSLHGILSAKPTAELEPITEGYTQTDEEDMGMTYDELSTYGRLRKISKCGPYSMFRKLVDLWSDRLTVRQIADKVKYFFRMYSINRHKTTVLTPSYHAEGYSPDDNRFDLRPFLYNTRWTLPFKCIDNDVSRCEEAVHHREEAACQEPTA</sequence>
<evidence type="ECO:0000256" key="1">
    <source>
        <dbReference type="ARBA" id="ARBA00005188"/>
    </source>
</evidence>
<gene>
    <name evidence="10" type="ORF">PTSG_03736</name>
</gene>
<dbReference type="OrthoDB" id="2020662at2759"/>
<evidence type="ECO:0000313" key="11">
    <source>
        <dbReference type="Proteomes" id="UP000007799"/>
    </source>
</evidence>
<keyword evidence="6 8" id="KW-0520">NAD</keyword>
<dbReference type="PANTHER" id="PTHR23090:SF9">
    <property type="entry name" value="GLUTAMINE-DEPENDENT NAD(+) SYNTHETASE"/>
    <property type="match status" value="1"/>
</dbReference>
<dbReference type="EC" id="6.3.5.1" evidence="8"/>
<dbReference type="InterPro" id="IPR036526">
    <property type="entry name" value="C-N_Hydrolase_sf"/>
</dbReference>
<dbReference type="Pfam" id="PF02540">
    <property type="entry name" value="NAD_synthase"/>
    <property type="match status" value="1"/>
</dbReference>
<keyword evidence="4 8" id="KW-0547">Nucleotide-binding</keyword>
<comment type="pathway">
    <text evidence="1 8">Cofactor biosynthesis; NAD(+) biosynthesis; NAD(+) from deamido-NAD(+) (L-Gln route): step 1/1.</text>
</comment>
<dbReference type="STRING" id="946362.F2U6F5"/>
<dbReference type="InterPro" id="IPR014729">
    <property type="entry name" value="Rossmann-like_a/b/a_fold"/>
</dbReference>
<evidence type="ECO:0000256" key="2">
    <source>
        <dbReference type="ARBA" id="ARBA00007145"/>
    </source>
</evidence>
<dbReference type="InterPro" id="IPR014445">
    <property type="entry name" value="Gln-dep_NAD_synthase"/>
</dbReference>
<evidence type="ECO:0000256" key="5">
    <source>
        <dbReference type="ARBA" id="ARBA00022840"/>
    </source>
</evidence>
<keyword evidence="5 8" id="KW-0067">ATP-binding</keyword>
<dbReference type="Proteomes" id="UP000007799">
    <property type="component" value="Unassembled WGS sequence"/>
</dbReference>
<dbReference type="RefSeq" id="XP_004995460.1">
    <property type="nucleotide sequence ID" value="XM_004995403.1"/>
</dbReference>
<evidence type="ECO:0000256" key="8">
    <source>
        <dbReference type="PIRNR" id="PIRNR006630"/>
    </source>
</evidence>
<dbReference type="InterPro" id="IPR003694">
    <property type="entry name" value="NAD_synthase"/>
</dbReference>
<dbReference type="GO" id="GO:0009435">
    <property type="term" value="P:NAD+ biosynthetic process"/>
    <property type="evidence" value="ECO:0007669"/>
    <property type="project" value="UniProtKB-UniRule"/>
</dbReference>
<dbReference type="Pfam" id="PF00795">
    <property type="entry name" value="CN_hydrolase"/>
    <property type="match status" value="1"/>
</dbReference>
<dbReference type="GeneID" id="16076041"/>
<dbReference type="GO" id="GO:0003952">
    <property type="term" value="F:NAD+ synthase (glutamine-hydrolyzing) activity"/>
    <property type="evidence" value="ECO:0007669"/>
    <property type="project" value="UniProtKB-UniRule"/>
</dbReference>
<evidence type="ECO:0000256" key="6">
    <source>
        <dbReference type="ARBA" id="ARBA00023027"/>
    </source>
</evidence>
<evidence type="ECO:0000256" key="4">
    <source>
        <dbReference type="ARBA" id="ARBA00022741"/>
    </source>
</evidence>
<dbReference type="PANTHER" id="PTHR23090">
    <property type="entry name" value="NH 3 /GLUTAMINE-DEPENDENT NAD + SYNTHETASE"/>
    <property type="match status" value="1"/>
</dbReference>
<organism evidence="11">
    <name type="scientific">Salpingoeca rosetta (strain ATCC 50818 / BSB-021)</name>
    <dbReference type="NCBI Taxonomy" id="946362"/>
    <lineage>
        <taxon>Eukaryota</taxon>
        <taxon>Choanoflagellata</taxon>
        <taxon>Craspedida</taxon>
        <taxon>Salpingoecidae</taxon>
        <taxon>Salpingoeca</taxon>
    </lineage>
</organism>
<dbReference type="EMBL" id="GL832962">
    <property type="protein sequence ID" value="EGD83096.1"/>
    <property type="molecule type" value="Genomic_DNA"/>
</dbReference>
<accession>F2U6F5</accession>
<dbReference type="NCBIfam" id="TIGR00552">
    <property type="entry name" value="nadE"/>
    <property type="match status" value="1"/>
</dbReference>
<dbReference type="OMA" id="TSQEVCN"/>
<dbReference type="InterPro" id="IPR003010">
    <property type="entry name" value="C-N_Hydrolase"/>
</dbReference>
<dbReference type="InterPro" id="IPR022310">
    <property type="entry name" value="NAD/GMP_synthase"/>
</dbReference>
<dbReference type="UniPathway" id="UPA00253">
    <property type="reaction ID" value="UER00334"/>
</dbReference>
<dbReference type="Gene3D" id="3.40.50.620">
    <property type="entry name" value="HUPs"/>
    <property type="match status" value="1"/>
</dbReference>
<dbReference type="GO" id="GO:0004359">
    <property type="term" value="F:glutaminase activity"/>
    <property type="evidence" value="ECO:0007669"/>
    <property type="project" value="InterPro"/>
</dbReference>
<dbReference type="Gene3D" id="3.60.110.10">
    <property type="entry name" value="Carbon-nitrogen hydrolase"/>
    <property type="match status" value="1"/>
</dbReference>
<dbReference type="FunFam" id="3.60.110.10:FF:000003">
    <property type="entry name" value="Glutamine-dependent NAD(+) synthetase"/>
    <property type="match status" value="1"/>
</dbReference>
<dbReference type="FunFam" id="3.40.50.620:FF:000036">
    <property type="entry name" value="Glutamine-dependent NAD(+) synthetase"/>
    <property type="match status" value="1"/>
</dbReference>
<dbReference type="GO" id="GO:0005524">
    <property type="term" value="F:ATP binding"/>
    <property type="evidence" value="ECO:0007669"/>
    <property type="project" value="UniProtKB-UniRule"/>
</dbReference>
<dbReference type="SUPFAM" id="SSF52402">
    <property type="entry name" value="Adenine nucleotide alpha hydrolases-like"/>
    <property type="match status" value="1"/>
</dbReference>